<dbReference type="InParanoid" id="A0A3P9AB71"/>
<dbReference type="PANTHER" id="PTHR10903:SF186">
    <property type="entry name" value="GTPASE IMAP FAMILY MEMBER 4-LIKE-RELATED"/>
    <property type="match status" value="1"/>
</dbReference>
<name>A0A3P9AB71_ESOLU</name>
<reference evidence="6" key="2">
    <citation type="submission" date="2020-02" db="EMBL/GenBank/DDBJ databases">
        <title>Esox lucius (northern pike) genome, fEsoLuc1, primary haplotype.</title>
        <authorList>
            <person name="Myers G."/>
            <person name="Karagic N."/>
            <person name="Meyer A."/>
            <person name="Pippel M."/>
            <person name="Reichard M."/>
            <person name="Winkler S."/>
            <person name="Tracey A."/>
            <person name="Sims Y."/>
            <person name="Howe K."/>
            <person name="Rhie A."/>
            <person name="Formenti G."/>
            <person name="Durbin R."/>
            <person name="Fedrigo O."/>
            <person name="Jarvis E.D."/>
        </authorList>
    </citation>
    <scope>NUCLEOTIDE SEQUENCE [LARGE SCALE GENOMIC DNA]</scope>
</reference>
<keyword evidence="7" id="KW-1185">Reference proteome</keyword>
<dbReference type="InterPro" id="IPR006703">
    <property type="entry name" value="G_AIG1"/>
</dbReference>
<dbReference type="Gene3D" id="3.40.50.300">
    <property type="entry name" value="P-loop containing nucleotide triphosphate hydrolases"/>
    <property type="match status" value="1"/>
</dbReference>
<dbReference type="Ensembl" id="ENSELUT00000028558.3">
    <property type="protein sequence ID" value="ENSELUP00000038263.3"/>
    <property type="gene ID" value="ENSELUG00000018116.3"/>
</dbReference>
<dbReference type="FunFam" id="3.40.50.300:FF:000366">
    <property type="entry name" value="GTPase, IMAP family member 2"/>
    <property type="match status" value="1"/>
</dbReference>
<reference evidence="7" key="1">
    <citation type="journal article" date="2014" name="PLoS ONE">
        <title>The genome and linkage map of the northern pike (Esox lucius): conserved synteny revealed between the salmonid sister group and the Neoteleostei.</title>
        <authorList>
            <person name="Rondeau E.B."/>
            <person name="Minkley D.R."/>
            <person name="Leong J.S."/>
            <person name="Messmer A.M."/>
            <person name="Jantzen J.R."/>
            <person name="von Schalburg K.R."/>
            <person name="Lemon C."/>
            <person name="Bird N.H."/>
            <person name="Koop B.F."/>
        </authorList>
    </citation>
    <scope>NUCLEOTIDE SEQUENCE</scope>
</reference>
<proteinExistence type="inferred from homology"/>
<keyword evidence="3" id="KW-0342">GTP-binding</keyword>
<evidence type="ECO:0000313" key="7">
    <source>
        <dbReference type="Proteomes" id="UP000265140"/>
    </source>
</evidence>
<accession>A0A3P9AB71</accession>
<evidence type="ECO:0000256" key="2">
    <source>
        <dbReference type="ARBA" id="ARBA00022741"/>
    </source>
</evidence>
<dbReference type="Pfam" id="PF04548">
    <property type="entry name" value="AIG1"/>
    <property type="match status" value="1"/>
</dbReference>
<evidence type="ECO:0000313" key="6">
    <source>
        <dbReference type="Ensembl" id="ENSELUP00000038263.3"/>
    </source>
</evidence>
<dbReference type="Bgee" id="ENSELUG00000018116">
    <property type="expression patterns" value="Expressed in heart and 1 other cell type or tissue"/>
</dbReference>
<evidence type="ECO:0000256" key="3">
    <source>
        <dbReference type="ARBA" id="ARBA00023134"/>
    </source>
</evidence>
<keyword evidence="4" id="KW-0175">Coiled coil</keyword>
<comment type="similarity">
    <text evidence="1">Belongs to the TRAFAC class TrmE-Era-EngA-EngB-Septin-like GTPase superfamily. AIG1/Toc34/Toc159-like paraseptin GTPase family. IAN subfamily.</text>
</comment>
<sequence>MRNFAKQNRIVLVGKTGAGKSASGNTILGRTEFNVDFAAQSVTRQCDRCVETEMGVSVIDTPGLFDTQQPESSVITKIVECIALSSPGPHVFLLVVPIGRFTEEDEMAIERIQNIFGVEAVKYTMILFTHGDELVDKTIKDFIQEAGPKLQTLVQLYGNRFHVFNNKSNLALNLKDTDIREMTKQINDLKEQKDSLQINQKRVREIAEKSLDKNIIQRIIEKKNRNLPCATQ</sequence>
<keyword evidence="2" id="KW-0547">Nucleotide-binding</keyword>
<dbReference type="PROSITE" id="PS51720">
    <property type="entry name" value="G_AIG1"/>
    <property type="match status" value="1"/>
</dbReference>
<reference evidence="6" key="3">
    <citation type="submission" date="2025-08" db="UniProtKB">
        <authorList>
            <consortium name="Ensembl"/>
        </authorList>
    </citation>
    <scope>IDENTIFICATION</scope>
</reference>
<dbReference type="AlphaFoldDB" id="A0A3P9AB71"/>
<feature type="domain" description="AIG1-type G" evidence="5">
    <location>
        <begin position="5"/>
        <end position="207"/>
    </location>
</feature>
<feature type="coiled-coil region" evidence="4">
    <location>
        <begin position="172"/>
        <end position="206"/>
    </location>
</feature>
<dbReference type="InterPro" id="IPR045058">
    <property type="entry name" value="GIMA/IAN/Toc"/>
</dbReference>
<dbReference type="CDD" id="cd01852">
    <property type="entry name" value="AIG1"/>
    <property type="match status" value="1"/>
</dbReference>
<dbReference type="STRING" id="8010.ENSELUP00000038263"/>
<organism evidence="6 7">
    <name type="scientific">Esox lucius</name>
    <name type="common">Northern pike</name>
    <dbReference type="NCBI Taxonomy" id="8010"/>
    <lineage>
        <taxon>Eukaryota</taxon>
        <taxon>Metazoa</taxon>
        <taxon>Chordata</taxon>
        <taxon>Craniata</taxon>
        <taxon>Vertebrata</taxon>
        <taxon>Euteleostomi</taxon>
        <taxon>Actinopterygii</taxon>
        <taxon>Neopterygii</taxon>
        <taxon>Teleostei</taxon>
        <taxon>Protacanthopterygii</taxon>
        <taxon>Esociformes</taxon>
        <taxon>Esocidae</taxon>
        <taxon>Esox</taxon>
    </lineage>
</organism>
<reference evidence="6" key="4">
    <citation type="submission" date="2025-09" db="UniProtKB">
        <authorList>
            <consortium name="Ensembl"/>
        </authorList>
    </citation>
    <scope>IDENTIFICATION</scope>
</reference>
<dbReference type="InterPro" id="IPR027417">
    <property type="entry name" value="P-loop_NTPase"/>
</dbReference>
<evidence type="ECO:0000259" key="5">
    <source>
        <dbReference type="PROSITE" id="PS51720"/>
    </source>
</evidence>
<evidence type="ECO:0000256" key="4">
    <source>
        <dbReference type="SAM" id="Coils"/>
    </source>
</evidence>
<dbReference type="SUPFAM" id="SSF52540">
    <property type="entry name" value="P-loop containing nucleoside triphosphate hydrolases"/>
    <property type="match status" value="1"/>
</dbReference>
<dbReference type="OMA" id="CHRSSET"/>
<dbReference type="GeneTree" id="ENSGT01140000282522"/>
<protein>
    <recommendedName>
        <fullName evidence="5">AIG1-type G domain-containing protein</fullName>
    </recommendedName>
</protein>
<dbReference type="Proteomes" id="UP000265140">
    <property type="component" value="Chromosome 25"/>
</dbReference>
<dbReference type="PANTHER" id="PTHR10903">
    <property type="entry name" value="GTPASE, IMAP FAMILY MEMBER-RELATED"/>
    <property type="match status" value="1"/>
</dbReference>
<evidence type="ECO:0000256" key="1">
    <source>
        <dbReference type="ARBA" id="ARBA00008535"/>
    </source>
</evidence>
<dbReference type="GO" id="GO:0005525">
    <property type="term" value="F:GTP binding"/>
    <property type="evidence" value="ECO:0007669"/>
    <property type="project" value="UniProtKB-KW"/>
</dbReference>